<comment type="function">
    <text evidence="7">One of the primary rRNA binding proteins, it binds directly near the 3'-end of the 23S rRNA, where it nucleates assembly of the 50S subunit.</text>
</comment>
<accession>A0A2H0N3U2</accession>
<dbReference type="InterPro" id="IPR009000">
    <property type="entry name" value="Transl_B-barrel_sf"/>
</dbReference>
<feature type="region of interest" description="Disordered" evidence="8">
    <location>
        <begin position="205"/>
        <end position="263"/>
    </location>
</feature>
<dbReference type="PANTHER" id="PTHR11229:SF16">
    <property type="entry name" value="LARGE RIBOSOMAL SUBUNIT PROTEIN UL3C"/>
    <property type="match status" value="1"/>
</dbReference>
<proteinExistence type="inferred from homology"/>
<evidence type="ECO:0000256" key="8">
    <source>
        <dbReference type="SAM" id="MobiDB-lite"/>
    </source>
</evidence>
<dbReference type="SUPFAM" id="SSF50447">
    <property type="entry name" value="Translation proteins"/>
    <property type="match status" value="1"/>
</dbReference>
<dbReference type="FunFam" id="2.40.30.10:FF:000004">
    <property type="entry name" value="50S ribosomal protein L3"/>
    <property type="match status" value="1"/>
</dbReference>
<comment type="similarity">
    <text evidence="1 7">Belongs to the universal ribosomal protein uL3 family.</text>
</comment>
<keyword evidence="5 7" id="KW-0687">Ribonucleoprotein</keyword>
<evidence type="ECO:0000256" key="1">
    <source>
        <dbReference type="ARBA" id="ARBA00006540"/>
    </source>
</evidence>
<dbReference type="GO" id="GO:0022625">
    <property type="term" value="C:cytosolic large ribosomal subunit"/>
    <property type="evidence" value="ECO:0007669"/>
    <property type="project" value="TreeGrafter"/>
</dbReference>
<name>A0A2H0N3U2_9BACT</name>
<dbReference type="Proteomes" id="UP000229600">
    <property type="component" value="Unassembled WGS sequence"/>
</dbReference>
<sequence length="263" mass="28372">MKFILGTKLGMTQVFRQDGTVVPVTRVQAGPCVVTQVKTAKKDGVGSVQVGFGSQKKFRLNKAMRGHLKDLSSVRFIREFRTDLTDTGLERGDTFTVKVFAPGDKVQVVGKSKGKGFQGVVKRHGFAGSPATHGHKDQLRMPGSIGAGGVQRVFKGKRMAGHMGDARITVKNLEIVEVHEDAGELLIKGAVPGARGSLLIISSDEGTMEVQKETEAPAQEEVQAEPEMPANEDQKEESTVSTEETSEAPAAEEKTEEENKDVQ</sequence>
<dbReference type="Gene3D" id="3.30.160.810">
    <property type="match status" value="1"/>
</dbReference>
<feature type="compositionally biased region" description="Acidic residues" evidence="8">
    <location>
        <begin position="254"/>
        <end position="263"/>
    </location>
</feature>
<evidence type="ECO:0000256" key="3">
    <source>
        <dbReference type="ARBA" id="ARBA00022884"/>
    </source>
</evidence>
<dbReference type="Pfam" id="PF00297">
    <property type="entry name" value="Ribosomal_L3"/>
    <property type="match status" value="1"/>
</dbReference>
<evidence type="ECO:0000256" key="4">
    <source>
        <dbReference type="ARBA" id="ARBA00022980"/>
    </source>
</evidence>
<reference evidence="9 10" key="1">
    <citation type="submission" date="2017-09" db="EMBL/GenBank/DDBJ databases">
        <title>Depth-based differentiation of microbial function through sediment-hosted aquifers and enrichment of novel symbionts in the deep terrestrial subsurface.</title>
        <authorList>
            <person name="Probst A.J."/>
            <person name="Ladd B."/>
            <person name="Jarett J.K."/>
            <person name="Geller-Mcgrath D.E."/>
            <person name="Sieber C.M."/>
            <person name="Emerson J.B."/>
            <person name="Anantharaman K."/>
            <person name="Thomas B.C."/>
            <person name="Malmstrom R."/>
            <person name="Stieglmeier M."/>
            <person name="Klingl A."/>
            <person name="Woyke T."/>
            <person name="Ryan C.M."/>
            <person name="Banfield J.F."/>
        </authorList>
    </citation>
    <scope>NUCLEOTIDE SEQUENCE [LARGE SCALE GENOMIC DNA]</scope>
    <source>
        <strain evidence="9">CG11_big_fil_rev_8_21_14_0_20_39_34</strain>
    </source>
</reference>
<dbReference type="AlphaFoldDB" id="A0A2H0N3U2"/>
<feature type="compositionally biased region" description="Low complexity" evidence="8">
    <location>
        <begin position="216"/>
        <end position="229"/>
    </location>
</feature>
<protein>
    <recommendedName>
        <fullName evidence="6 7">Large ribosomal subunit protein uL3</fullName>
    </recommendedName>
</protein>
<dbReference type="EMBL" id="PCWN01000011">
    <property type="protein sequence ID" value="PIR03551.1"/>
    <property type="molecule type" value="Genomic_DNA"/>
</dbReference>
<keyword evidence="4 7" id="KW-0689">Ribosomal protein</keyword>
<evidence type="ECO:0000256" key="5">
    <source>
        <dbReference type="ARBA" id="ARBA00023274"/>
    </source>
</evidence>
<comment type="caution">
    <text evidence="9">The sequence shown here is derived from an EMBL/GenBank/DDBJ whole genome shotgun (WGS) entry which is preliminary data.</text>
</comment>
<feature type="compositionally biased region" description="Low complexity" evidence="8">
    <location>
        <begin position="239"/>
        <end position="249"/>
    </location>
</feature>
<keyword evidence="2 7" id="KW-0699">rRNA-binding</keyword>
<keyword evidence="3 7" id="KW-0694">RNA-binding</keyword>
<dbReference type="HAMAP" id="MF_01325_B">
    <property type="entry name" value="Ribosomal_uL3_B"/>
    <property type="match status" value="1"/>
</dbReference>
<organism evidence="9 10">
    <name type="scientific">Candidatus Magasanikbacteria bacterium CG11_big_fil_rev_8_21_14_0_20_39_34</name>
    <dbReference type="NCBI Taxonomy" id="1974653"/>
    <lineage>
        <taxon>Bacteria</taxon>
        <taxon>Candidatus Magasanikiibacteriota</taxon>
    </lineage>
</organism>
<dbReference type="GO" id="GO:0006412">
    <property type="term" value="P:translation"/>
    <property type="evidence" value="ECO:0007669"/>
    <property type="project" value="UniProtKB-UniRule"/>
</dbReference>
<dbReference type="GO" id="GO:0019843">
    <property type="term" value="F:rRNA binding"/>
    <property type="evidence" value="ECO:0007669"/>
    <property type="project" value="UniProtKB-UniRule"/>
</dbReference>
<evidence type="ECO:0000256" key="2">
    <source>
        <dbReference type="ARBA" id="ARBA00022730"/>
    </source>
</evidence>
<dbReference type="NCBIfam" id="TIGR03625">
    <property type="entry name" value="L3_bact"/>
    <property type="match status" value="1"/>
</dbReference>
<dbReference type="InterPro" id="IPR019927">
    <property type="entry name" value="Ribosomal_uL3_bac/org-type"/>
</dbReference>
<dbReference type="Gene3D" id="2.40.30.10">
    <property type="entry name" value="Translation factors"/>
    <property type="match status" value="1"/>
</dbReference>
<evidence type="ECO:0000313" key="9">
    <source>
        <dbReference type="EMBL" id="PIR03551.1"/>
    </source>
</evidence>
<dbReference type="PANTHER" id="PTHR11229">
    <property type="entry name" value="50S RIBOSOMAL PROTEIN L3"/>
    <property type="match status" value="1"/>
</dbReference>
<comment type="subunit">
    <text evidence="7">Part of the 50S ribosomal subunit. Forms a cluster with proteins L14 and L19.</text>
</comment>
<dbReference type="GO" id="GO:0003735">
    <property type="term" value="F:structural constituent of ribosome"/>
    <property type="evidence" value="ECO:0007669"/>
    <property type="project" value="UniProtKB-UniRule"/>
</dbReference>
<gene>
    <name evidence="7" type="primary">rplC</name>
    <name evidence="9" type="ORF">COV59_05165</name>
</gene>
<evidence type="ECO:0000256" key="7">
    <source>
        <dbReference type="HAMAP-Rule" id="MF_01325"/>
    </source>
</evidence>
<dbReference type="InterPro" id="IPR000597">
    <property type="entry name" value="Ribosomal_uL3"/>
</dbReference>
<evidence type="ECO:0000256" key="6">
    <source>
        <dbReference type="ARBA" id="ARBA00035243"/>
    </source>
</evidence>
<evidence type="ECO:0000313" key="10">
    <source>
        <dbReference type="Proteomes" id="UP000229600"/>
    </source>
</evidence>